<name>A0A170QBP6_9ZZZZ</name>
<feature type="transmembrane region" description="Helical" evidence="1">
    <location>
        <begin position="12"/>
        <end position="34"/>
    </location>
</feature>
<keyword evidence="1" id="KW-0472">Membrane</keyword>
<dbReference type="AlphaFoldDB" id="A0A170QBP6"/>
<reference evidence="2" key="1">
    <citation type="submission" date="2015-10" db="EMBL/GenBank/DDBJ databases">
        <authorList>
            <person name="Gilbert D.G."/>
        </authorList>
    </citation>
    <scope>NUCLEOTIDE SEQUENCE</scope>
</reference>
<dbReference type="EMBL" id="FAXC01000012">
    <property type="protein sequence ID" value="CUV08141.1"/>
    <property type="molecule type" value="Genomic_DNA"/>
</dbReference>
<keyword evidence="1" id="KW-0812">Transmembrane</keyword>
<evidence type="ECO:0000313" key="2">
    <source>
        <dbReference type="EMBL" id="CUV08141.1"/>
    </source>
</evidence>
<accession>A0A170QBP6</accession>
<protein>
    <submittedName>
        <fullName evidence="2">Uncharacterized protein</fullName>
    </submittedName>
</protein>
<sequence length="63" mass="7200">MRRWFKKGLDTASSIMFVMTYGFGTTLMSSISFANDISSRESDSKMVKRIESVTKKGLFHVKE</sequence>
<keyword evidence="1" id="KW-1133">Transmembrane helix</keyword>
<gene>
    <name evidence="2" type="ORF">MGWOODY_Mmi1571</name>
</gene>
<proteinExistence type="predicted"/>
<organism evidence="2">
    <name type="scientific">hydrothermal vent metagenome</name>
    <dbReference type="NCBI Taxonomy" id="652676"/>
    <lineage>
        <taxon>unclassified sequences</taxon>
        <taxon>metagenomes</taxon>
        <taxon>ecological metagenomes</taxon>
    </lineage>
</organism>
<evidence type="ECO:0000256" key="1">
    <source>
        <dbReference type="SAM" id="Phobius"/>
    </source>
</evidence>